<dbReference type="Pfam" id="PF02358">
    <property type="entry name" value="Trehalose_PPase"/>
    <property type="match status" value="1"/>
</dbReference>
<dbReference type="AlphaFoldDB" id="A0A9D5A0W4"/>
<dbReference type="PANTHER" id="PTHR10788:SF48">
    <property type="entry name" value="ALPHA,ALPHA-TREHALOSE-PHOSPHATE SYNTHASE [UDP-FORMING] 6"/>
    <property type="match status" value="1"/>
</dbReference>
<dbReference type="InterPro" id="IPR023214">
    <property type="entry name" value="HAD_sf"/>
</dbReference>
<dbReference type="GO" id="GO:0016757">
    <property type="term" value="F:glycosyltransferase activity"/>
    <property type="evidence" value="ECO:0007669"/>
    <property type="project" value="UniProtKB-KW"/>
</dbReference>
<keyword evidence="5" id="KW-1185">Reference proteome</keyword>
<dbReference type="InterPro" id="IPR036412">
    <property type="entry name" value="HAD-like_sf"/>
</dbReference>
<proteinExistence type="inferred from homology"/>
<dbReference type="InterPro" id="IPR001830">
    <property type="entry name" value="Glyco_trans_20"/>
</dbReference>
<dbReference type="SUPFAM" id="SSF56784">
    <property type="entry name" value="HAD-like"/>
    <property type="match status" value="1"/>
</dbReference>
<dbReference type="SUPFAM" id="SSF53756">
    <property type="entry name" value="UDP-Glycosyltransferase/glycogen phosphorylase"/>
    <property type="match status" value="1"/>
</dbReference>
<comment type="similarity">
    <text evidence="1">In the N-terminal section; belongs to the glycosyltransferase 20 family.</text>
</comment>
<dbReference type="Gene3D" id="3.40.50.2000">
    <property type="entry name" value="Glycogen Phosphorylase B"/>
    <property type="match status" value="1"/>
</dbReference>
<protein>
    <submittedName>
        <fullName evidence="4">Uncharacterized protein</fullName>
    </submittedName>
</protein>
<dbReference type="EMBL" id="JAMSHJ010000007">
    <property type="protein sequence ID" value="KAI5391284.1"/>
    <property type="molecule type" value="Genomic_DNA"/>
</dbReference>
<gene>
    <name evidence="4" type="ORF">KIW84_076215</name>
</gene>
<dbReference type="Gramene" id="Psat07G0621500-T2">
    <property type="protein sequence ID" value="KAI5391284.1"/>
    <property type="gene ID" value="KIW84_076215"/>
</dbReference>
<evidence type="ECO:0000256" key="3">
    <source>
        <dbReference type="ARBA" id="ARBA00022679"/>
    </source>
</evidence>
<accession>A0A9D5A0W4</accession>
<keyword evidence="2" id="KW-0328">Glycosyltransferase</keyword>
<sequence length="308" mass="34924">MEQLLIQHPEWHGKVVLVQIANPARGKGRDVKEVQEDTKATAKRINEAFGKPGYDPVILIEEPLRFYEKVAYYVVAECCLVTAVRDGMNLIPYEYIISRQGTEKLDKVLGIGSSLKKSMLVVSEFIGCSPSLSGAIRVNPWNIDAVADAMDLALEMADSEKQLRHEKHYRYVSTHDVGYWARSFLQDLERTCSDHVRRRWWGIGFGLSFRVVALDPNFKKLSMEHIVSAYKRTKTRAILLDYDGTLMPQASIDKSPTSNSIKMLNSLCNDENNMVFLISAKGRMKLAEWFSACENLGIAAEHGYFLRL</sequence>
<evidence type="ECO:0000256" key="1">
    <source>
        <dbReference type="ARBA" id="ARBA00005409"/>
    </source>
</evidence>
<dbReference type="GO" id="GO:0004805">
    <property type="term" value="F:trehalose-phosphatase activity"/>
    <property type="evidence" value="ECO:0007669"/>
    <property type="project" value="TreeGrafter"/>
</dbReference>
<dbReference type="GO" id="GO:0005829">
    <property type="term" value="C:cytosol"/>
    <property type="evidence" value="ECO:0007669"/>
    <property type="project" value="TreeGrafter"/>
</dbReference>
<dbReference type="Gene3D" id="3.40.50.1000">
    <property type="entry name" value="HAD superfamily/HAD-like"/>
    <property type="match status" value="1"/>
</dbReference>
<evidence type="ECO:0000256" key="2">
    <source>
        <dbReference type="ARBA" id="ARBA00022676"/>
    </source>
</evidence>
<dbReference type="FunFam" id="3.40.50.2000:FF:000010">
    <property type="entry name" value="Alpha,alpha-trehalose-phosphate synthase"/>
    <property type="match status" value="1"/>
</dbReference>
<dbReference type="GO" id="GO:0005992">
    <property type="term" value="P:trehalose biosynthetic process"/>
    <property type="evidence" value="ECO:0007669"/>
    <property type="project" value="InterPro"/>
</dbReference>
<reference evidence="4 5" key="1">
    <citation type="journal article" date="2022" name="Nat. Genet.">
        <title>Improved pea reference genome and pan-genome highlight genomic features and evolutionary characteristics.</title>
        <authorList>
            <person name="Yang T."/>
            <person name="Liu R."/>
            <person name="Luo Y."/>
            <person name="Hu S."/>
            <person name="Wang D."/>
            <person name="Wang C."/>
            <person name="Pandey M.K."/>
            <person name="Ge S."/>
            <person name="Xu Q."/>
            <person name="Li N."/>
            <person name="Li G."/>
            <person name="Huang Y."/>
            <person name="Saxena R.K."/>
            <person name="Ji Y."/>
            <person name="Li M."/>
            <person name="Yan X."/>
            <person name="He Y."/>
            <person name="Liu Y."/>
            <person name="Wang X."/>
            <person name="Xiang C."/>
            <person name="Varshney R.K."/>
            <person name="Ding H."/>
            <person name="Gao S."/>
            <person name="Zong X."/>
        </authorList>
    </citation>
    <scope>NUCLEOTIDE SEQUENCE [LARGE SCALE GENOMIC DNA]</scope>
    <source>
        <strain evidence="4 5">cv. Zhongwan 6</strain>
    </source>
</reference>
<dbReference type="PANTHER" id="PTHR10788">
    <property type="entry name" value="TREHALOSE-6-PHOSPHATE SYNTHASE"/>
    <property type="match status" value="1"/>
</dbReference>
<dbReference type="InterPro" id="IPR003337">
    <property type="entry name" value="Trehalose_PPase"/>
</dbReference>
<name>A0A9D5A0W4_PEA</name>
<evidence type="ECO:0000313" key="4">
    <source>
        <dbReference type="EMBL" id="KAI5391284.1"/>
    </source>
</evidence>
<evidence type="ECO:0000313" key="5">
    <source>
        <dbReference type="Proteomes" id="UP001058974"/>
    </source>
</evidence>
<comment type="caution">
    <text evidence="4">The sequence shown here is derived from an EMBL/GenBank/DDBJ whole genome shotgun (WGS) entry which is preliminary data.</text>
</comment>
<keyword evidence="3" id="KW-0808">Transferase</keyword>
<organism evidence="4 5">
    <name type="scientific">Pisum sativum</name>
    <name type="common">Garden pea</name>
    <name type="synonym">Lathyrus oleraceus</name>
    <dbReference type="NCBI Taxonomy" id="3888"/>
    <lineage>
        <taxon>Eukaryota</taxon>
        <taxon>Viridiplantae</taxon>
        <taxon>Streptophyta</taxon>
        <taxon>Embryophyta</taxon>
        <taxon>Tracheophyta</taxon>
        <taxon>Spermatophyta</taxon>
        <taxon>Magnoliopsida</taxon>
        <taxon>eudicotyledons</taxon>
        <taxon>Gunneridae</taxon>
        <taxon>Pentapetalae</taxon>
        <taxon>rosids</taxon>
        <taxon>fabids</taxon>
        <taxon>Fabales</taxon>
        <taxon>Fabaceae</taxon>
        <taxon>Papilionoideae</taxon>
        <taxon>50 kb inversion clade</taxon>
        <taxon>NPAAA clade</taxon>
        <taxon>Hologalegina</taxon>
        <taxon>IRL clade</taxon>
        <taxon>Fabeae</taxon>
        <taxon>Lathyrus</taxon>
    </lineage>
</organism>
<dbReference type="Proteomes" id="UP001058974">
    <property type="component" value="Chromosome 7"/>
</dbReference>
<dbReference type="Pfam" id="PF00982">
    <property type="entry name" value="Glyco_transf_20"/>
    <property type="match status" value="1"/>
</dbReference>